<protein>
    <submittedName>
        <fullName evidence="2">Uncharacterized protein</fullName>
    </submittedName>
</protein>
<gene>
    <name evidence="2" type="ORF">LOX96_10500</name>
</gene>
<accession>A0A9X2D1T6</accession>
<dbReference type="Proteomes" id="UP001139721">
    <property type="component" value="Unassembled WGS sequence"/>
</dbReference>
<name>A0A9X2D1T6_9GAMM</name>
<evidence type="ECO:0000313" key="2">
    <source>
        <dbReference type="EMBL" id="MCL9684525.1"/>
    </source>
</evidence>
<evidence type="ECO:0000256" key="1">
    <source>
        <dbReference type="SAM" id="MobiDB-lite"/>
    </source>
</evidence>
<dbReference type="RefSeq" id="WP_250422098.1">
    <property type="nucleotide sequence ID" value="NZ_JAJKBJ010000011.1"/>
</dbReference>
<reference evidence="2" key="1">
    <citation type="submission" date="2021-11" db="EMBL/GenBank/DDBJ databases">
        <title>Legionella maioricencis sp. nov., a new species isolated from hot water samples in Mallorca.</title>
        <authorList>
            <person name="Crespi S."/>
            <person name="Drasar V."/>
            <person name="Salva-Serra F."/>
            <person name="Jaen-Luchoro D."/>
            <person name="Pineiro-Iglesias B."/>
            <person name="Aliaga F."/>
            <person name="Fernandez-Juarez V."/>
            <person name="Coll G."/>
            <person name="Moore E.R.B."/>
            <person name="Bennasar-Figueras A."/>
        </authorList>
    </citation>
    <scope>NUCLEOTIDE SEQUENCE</scope>
    <source>
        <strain evidence="2">HCPI-6</strain>
    </source>
</reference>
<dbReference type="EMBL" id="JAJKBJ010000011">
    <property type="protein sequence ID" value="MCL9684525.1"/>
    <property type="molecule type" value="Genomic_DNA"/>
</dbReference>
<sequence length="65" mass="7313">MLTQEEQAAYDEAILENKEDIAVDAILSIIQAGRHSLHLPLPEQDASMDDEESLSENYNSSFGYR</sequence>
<feature type="compositionally biased region" description="Polar residues" evidence="1">
    <location>
        <begin position="55"/>
        <end position="65"/>
    </location>
</feature>
<evidence type="ECO:0000313" key="3">
    <source>
        <dbReference type="Proteomes" id="UP001139721"/>
    </source>
</evidence>
<dbReference type="AlphaFoldDB" id="A0A9X2D1T6"/>
<feature type="region of interest" description="Disordered" evidence="1">
    <location>
        <begin position="41"/>
        <end position="65"/>
    </location>
</feature>
<organism evidence="2 3">
    <name type="scientific">Legionella maioricensis</name>
    <dbReference type="NCBI Taxonomy" id="2896528"/>
    <lineage>
        <taxon>Bacteria</taxon>
        <taxon>Pseudomonadati</taxon>
        <taxon>Pseudomonadota</taxon>
        <taxon>Gammaproteobacteria</taxon>
        <taxon>Legionellales</taxon>
        <taxon>Legionellaceae</taxon>
        <taxon>Legionella</taxon>
    </lineage>
</organism>
<proteinExistence type="predicted"/>
<keyword evidence="3" id="KW-1185">Reference proteome</keyword>
<comment type="caution">
    <text evidence="2">The sequence shown here is derived from an EMBL/GenBank/DDBJ whole genome shotgun (WGS) entry which is preliminary data.</text>
</comment>